<protein>
    <submittedName>
        <fullName evidence="4">Uncharacterized protein</fullName>
    </submittedName>
</protein>
<organism evidence="4 5">
    <name type="scientific">Paracoccidioides brasiliensis (strain Pb18)</name>
    <dbReference type="NCBI Taxonomy" id="502780"/>
    <lineage>
        <taxon>Eukaryota</taxon>
        <taxon>Fungi</taxon>
        <taxon>Dikarya</taxon>
        <taxon>Ascomycota</taxon>
        <taxon>Pezizomycotina</taxon>
        <taxon>Eurotiomycetes</taxon>
        <taxon>Eurotiomycetidae</taxon>
        <taxon>Onygenales</taxon>
        <taxon>Ajellomycetaceae</taxon>
        <taxon>Paracoccidioides</taxon>
    </lineage>
</organism>
<dbReference type="VEuPathDB" id="FungiDB:PADG_05946"/>
<proteinExistence type="predicted"/>
<dbReference type="PROSITE" id="PS51421">
    <property type="entry name" value="RAS"/>
    <property type="match status" value="1"/>
</dbReference>
<dbReference type="Pfam" id="PF00071">
    <property type="entry name" value="Ras"/>
    <property type="match status" value="2"/>
</dbReference>
<dbReference type="Proteomes" id="UP000001628">
    <property type="component" value="Unassembled WGS sequence"/>
</dbReference>
<dbReference type="eggNOG" id="KOG0395">
    <property type="taxonomic scope" value="Eukaryota"/>
</dbReference>
<dbReference type="InterPro" id="IPR001806">
    <property type="entry name" value="Small_GTPase"/>
</dbReference>
<feature type="compositionally biased region" description="Basic and acidic residues" evidence="3">
    <location>
        <begin position="392"/>
        <end position="406"/>
    </location>
</feature>
<evidence type="ECO:0000256" key="3">
    <source>
        <dbReference type="SAM" id="MobiDB-lite"/>
    </source>
</evidence>
<reference evidence="4 5" key="1">
    <citation type="journal article" date="2011" name="PLoS Genet.">
        <title>Comparative genomic analysis of human fungal pathogens causing paracoccidioidomycosis.</title>
        <authorList>
            <person name="Desjardins C.A."/>
            <person name="Champion M.D."/>
            <person name="Holder J.W."/>
            <person name="Muszewska A."/>
            <person name="Goldberg J."/>
            <person name="Bailao A.M."/>
            <person name="Brigido M.M."/>
            <person name="Ferreira M.E."/>
            <person name="Garcia A.M."/>
            <person name="Grynberg M."/>
            <person name="Gujja S."/>
            <person name="Heiman D.I."/>
            <person name="Henn M.R."/>
            <person name="Kodira C.D."/>
            <person name="Leon-Narvaez H."/>
            <person name="Longo L.V."/>
            <person name="Ma L.J."/>
            <person name="Malavazi I."/>
            <person name="Matsuo A.L."/>
            <person name="Morais F.V."/>
            <person name="Pereira M."/>
            <person name="Rodriguez-Brito S."/>
            <person name="Sakthikumar S."/>
            <person name="Salem-Izacc S.M."/>
            <person name="Sykes S.M."/>
            <person name="Teixeira M.M."/>
            <person name="Vallejo M.C."/>
            <person name="Walter M.E."/>
            <person name="Yandava C."/>
            <person name="Young S."/>
            <person name="Zeng Q."/>
            <person name="Zucker J."/>
            <person name="Felipe M.S."/>
            <person name="Goldman G.H."/>
            <person name="Haas B.J."/>
            <person name="McEwen J.G."/>
            <person name="Nino-Vega G."/>
            <person name="Puccia R."/>
            <person name="San-Blas G."/>
            <person name="Soares C.M."/>
            <person name="Birren B.W."/>
            <person name="Cuomo C.A."/>
        </authorList>
    </citation>
    <scope>NUCLEOTIDE SEQUENCE [LARGE SCALE GENOMIC DNA]</scope>
    <source>
        <strain evidence="4 5">Pb18</strain>
    </source>
</reference>
<dbReference type="STRING" id="502780.C1GFB0"/>
<dbReference type="InParanoid" id="C1GFB0"/>
<name>C1GFB0_PARBD</name>
<gene>
    <name evidence="4" type="ORF">PADG_05946</name>
</gene>
<accession>C1GFB0</accession>
<dbReference type="PANTHER" id="PTHR24070">
    <property type="entry name" value="RAS, DI-RAS, AND RHEB FAMILY MEMBERS OF SMALL GTPASE SUPERFAMILY"/>
    <property type="match status" value="1"/>
</dbReference>
<sequence length="430" mass="48510">MQKRRPGEGSKSLTIDARPRLQPGRNWISRCATIFCTARIGVASHWLPASSTSIIRRDFDISSLREPADIASCDSDKHEDSGGRRLPRKSSITLRLVRSQWTHEYDPTIEDSYSVTRIVDGLPYLLALTDTAGQEEYRGLWASANLKSDAFLLVYDITNSSTLEALDYFMDMIDIEVEQRLETNARLIRELGYSSQQGENVAVGMAPPVRFMAGNKCDLKDERVVSATQGLEYARKRGCGFMETSAREMVNIEETFSLIVRRVVEARHRHYLQQFPTPHPKAIGNLSLAAHSPSQALFSPDLIVVSQADSHLRTPALTATEKGFADHNFINEATERSSHRSSQWKGISRAISKRVRKMKSRDTTNQRHSNIAPSSAIPGKVFDDENNPPQSGRKEEDLAKSMKSEDRENDENEPGSTPKSWWRQIFCWKP</sequence>
<dbReference type="SMART" id="SM00174">
    <property type="entry name" value="RHO"/>
    <property type="match status" value="1"/>
</dbReference>
<dbReference type="SUPFAM" id="SSF52540">
    <property type="entry name" value="P-loop containing nucleoside triphosphate hydrolases"/>
    <property type="match status" value="1"/>
</dbReference>
<keyword evidence="2" id="KW-0342">GTP-binding</keyword>
<dbReference type="KEGG" id="pbn:PADG_05946"/>
<dbReference type="AlphaFoldDB" id="C1GFB0"/>
<evidence type="ECO:0000313" key="5">
    <source>
        <dbReference type="Proteomes" id="UP000001628"/>
    </source>
</evidence>
<dbReference type="GO" id="GO:0007165">
    <property type="term" value="P:signal transduction"/>
    <property type="evidence" value="ECO:0007669"/>
    <property type="project" value="InterPro"/>
</dbReference>
<dbReference type="OMA" id="KPNQWQG"/>
<dbReference type="InterPro" id="IPR020849">
    <property type="entry name" value="Small_GTPase_Ras-type"/>
</dbReference>
<dbReference type="SMART" id="SM00173">
    <property type="entry name" value="RAS"/>
    <property type="match status" value="1"/>
</dbReference>
<dbReference type="EMBL" id="KN275963">
    <property type="protein sequence ID" value="EEH49867.2"/>
    <property type="molecule type" value="Genomic_DNA"/>
</dbReference>
<dbReference type="Gene3D" id="3.40.50.300">
    <property type="entry name" value="P-loop containing nucleotide triphosphate hydrolases"/>
    <property type="match status" value="1"/>
</dbReference>
<dbReference type="RefSeq" id="XP_010761271.1">
    <property type="nucleotide sequence ID" value="XM_010762969.1"/>
</dbReference>
<dbReference type="GO" id="GO:0005525">
    <property type="term" value="F:GTP binding"/>
    <property type="evidence" value="ECO:0007669"/>
    <property type="project" value="UniProtKB-KW"/>
</dbReference>
<dbReference type="GO" id="GO:0016020">
    <property type="term" value="C:membrane"/>
    <property type="evidence" value="ECO:0007669"/>
    <property type="project" value="InterPro"/>
</dbReference>
<dbReference type="FunFam" id="3.40.50.300:FF:001856">
    <property type="entry name" value="RAS small monomeric GTPase, putative"/>
    <property type="match status" value="1"/>
</dbReference>
<dbReference type="SMART" id="SM00175">
    <property type="entry name" value="RAB"/>
    <property type="match status" value="1"/>
</dbReference>
<dbReference type="GeneID" id="22584784"/>
<evidence type="ECO:0000256" key="2">
    <source>
        <dbReference type="ARBA" id="ARBA00023134"/>
    </source>
</evidence>
<feature type="region of interest" description="Disordered" evidence="3">
    <location>
        <begin position="332"/>
        <end position="421"/>
    </location>
</feature>
<keyword evidence="5" id="KW-1185">Reference proteome</keyword>
<evidence type="ECO:0000256" key="1">
    <source>
        <dbReference type="ARBA" id="ARBA00022741"/>
    </source>
</evidence>
<dbReference type="PROSITE" id="PS51419">
    <property type="entry name" value="RAB"/>
    <property type="match status" value="1"/>
</dbReference>
<keyword evidence="1" id="KW-0547">Nucleotide-binding</keyword>
<dbReference type="OrthoDB" id="265044at2759"/>
<dbReference type="PRINTS" id="PR00449">
    <property type="entry name" value="RASTRNSFRMNG"/>
</dbReference>
<dbReference type="HOGENOM" id="CLU_041217_9_2_1"/>
<dbReference type="InterPro" id="IPR027417">
    <property type="entry name" value="P-loop_NTPase"/>
</dbReference>
<evidence type="ECO:0000313" key="4">
    <source>
        <dbReference type="EMBL" id="EEH49867.2"/>
    </source>
</evidence>
<dbReference type="GO" id="GO:0003924">
    <property type="term" value="F:GTPase activity"/>
    <property type="evidence" value="ECO:0007669"/>
    <property type="project" value="InterPro"/>
</dbReference>